<feature type="region of interest" description="Disordered" evidence="1">
    <location>
        <begin position="1"/>
        <end position="44"/>
    </location>
</feature>
<keyword evidence="3" id="KW-1185">Reference proteome</keyword>
<sequence length="76" mass="7815">MHLSRLDRQVSSQGDLRPPMGASATNKPGGSFAFSPAPCGSQSAKIEKGGLDAAEFPDGAWVSSAGIILNGSRRVD</sequence>
<dbReference type="EMBL" id="PGCJ01000056">
    <property type="protein sequence ID" value="PLW53845.1"/>
    <property type="molecule type" value="Genomic_DNA"/>
</dbReference>
<accession>A0A2N5VV14</accession>
<organism evidence="2 3">
    <name type="scientific">Puccinia coronata f. sp. avenae</name>
    <dbReference type="NCBI Taxonomy" id="200324"/>
    <lineage>
        <taxon>Eukaryota</taxon>
        <taxon>Fungi</taxon>
        <taxon>Dikarya</taxon>
        <taxon>Basidiomycota</taxon>
        <taxon>Pucciniomycotina</taxon>
        <taxon>Pucciniomycetes</taxon>
        <taxon>Pucciniales</taxon>
        <taxon>Pucciniaceae</taxon>
        <taxon>Puccinia</taxon>
    </lineage>
</organism>
<comment type="caution">
    <text evidence="2">The sequence shown here is derived from an EMBL/GenBank/DDBJ whole genome shotgun (WGS) entry which is preliminary data.</text>
</comment>
<evidence type="ECO:0000313" key="3">
    <source>
        <dbReference type="Proteomes" id="UP000235388"/>
    </source>
</evidence>
<proteinExistence type="predicted"/>
<protein>
    <submittedName>
        <fullName evidence="2">Uncharacterized protein</fullName>
    </submittedName>
</protein>
<name>A0A2N5VV14_9BASI</name>
<evidence type="ECO:0000313" key="2">
    <source>
        <dbReference type="EMBL" id="PLW53845.1"/>
    </source>
</evidence>
<dbReference type="AlphaFoldDB" id="A0A2N5VV14"/>
<reference evidence="2 3" key="1">
    <citation type="submission" date="2017-11" db="EMBL/GenBank/DDBJ databases">
        <title>De novo assembly and phasing of dikaryotic genomes from two isolates of Puccinia coronata f. sp. avenae, the causal agent of oat crown rust.</title>
        <authorList>
            <person name="Miller M.E."/>
            <person name="Zhang Y."/>
            <person name="Omidvar V."/>
            <person name="Sperschneider J."/>
            <person name="Schwessinger B."/>
            <person name="Raley C."/>
            <person name="Palmer J.M."/>
            <person name="Garnica D."/>
            <person name="Upadhyaya N."/>
            <person name="Rathjen J."/>
            <person name="Taylor J.M."/>
            <person name="Park R.F."/>
            <person name="Dodds P.N."/>
            <person name="Hirsch C.D."/>
            <person name="Kianian S.F."/>
            <person name="Figueroa M."/>
        </authorList>
    </citation>
    <scope>NUCLEOTIDE SEQUENCE [LARGE SCALE GENOMIC DNA]</scope>
    <source>
        <strain evidence="2">12NC29</strain>
    </source>
</reference>
<dbReference type="Proteomes" id="UP000235388">
    <property type="component" value="Unassembled WGS sequence"/>
</dbReference>
<gene>
    <name evidence="2" type="ORF">PCANC_03603</name>
</gene>
<evidence type="ECO:0000256" key="1">
    <source>
        <dbReference type="SAM" id="MobiDB-lite"/>
    </source>
</evidence>